<proteinExistence type="predicted"/>
<keyword evidence="3" id="KW-1185">Reference proteome</keyword>
<evidence type="ECO:0000256" key="1">
    <source>
        <dbReference type="SAM" id="SignalP"/>
    </source>
</evidence>
<organism evidence="2 3">
    <name type="scientific">Ampelomyces quisqualis</name>
    <name type="common">Powdery mildew agent</name>
    <dbReference type="NCBI Taxonomy" id="50730"/>
    <lineage>
        <taxon>Eukaryota</taxon>
        <taxon>Fungi</taxon>
        <taxon>Dikarya</taxon>
        <taxon>Ascomycota</taxon>
        <taxon>Pezizomycotina</taxon>
        <taxon>Dothideomycetes</taxon>
        <taxon>Pleosporomycetidae</taxon>
        <taxon>Pleosporales</taxon>
        <taxon>Pleosporineae</taxon>
        <taxon>Phaeosphaeriaceae</taxon>
        <taxon>Ampelomyces</taxon>
    </lineage>
</organism>
<evidence type="ECO:0000313" key="2">
    <source>
        <dbReference type="EMBL" id="KAF1917037.1"/>
    </source>
</evidence>
<dbReference type="EMBL" id="ML979135">
    <property type="protein sequence ID" value="KAF1917037.1"/>
    <property type="molecule type" value="Genomic_DNA"/>
</dbReference>
<keyword evidence="1" id="KW-0732">Signal</keyword>
<dbReference type="AlphaFoldDB" id="A0A6A5QSV8"/>
<evidence type="ECO:0000313" key="3">
    <source>
        <dbReference type="Proteomes" id="UP000800096"/>
    </source>
</evidence>
<dbReference type="Proteomes" id="UP000800096">
    <property type="component" value="Unassembled WGS sequence"/>
</dbReference>
<sequence>MILCTTQFVTFALLGVLLAQPSHALWNVYARFIPNPYSPDISGERIYDVGKRDCINGKGLVGYHISFHKFRTTIFDKKPRVAKGPYCLHYYYNGHCPKENPEGDARWQYQNVRLNKKDLTKHMYDRDIGHLYIASFKWTLGKCSNPNRTTDGSVTEAF</sequence>
<feature type="signal peptide" evidence="1">
    <location>
        <begin position="1"/>
        <end position="24"/>
    </location>
</feature>
<protein>
    <submittedName>
        <fullName evidence="2">Uncharacterized protein</fullName>
    </submittedName>
</protein>
<accession>A0A6A5QSV8</accession>
<name>A0A6A5QSV8_AMPQU</name>
<feature type="chain" id="PRO_5025549446" evidence="1">
    <location>
        <begin position="25"/>
        <end position="158"/>
    </location>
</feature>
<gene>
    <name evidence="2" type="ORF">BDU57DRAFT_595540</name>
</gene>
<reference evidence="2" key="1">
    <citation type="journal article" date="2020" name="Stud. Mycol.">
        <title>101 Dothideomycetes genomes: a test case for predicting lifestyles and emergence of pathogens.</title>
        <authorList>
            <person name="Haridas S."/>
            <person name="Albert R."/>
            <person name="Binder M."/>
            <person name="Bloem J."/>
            <person name="Labutti K."/>
            <person name="Salamov A."/>
            <person name="Andreopoulos B."/>
            <person name="Baker S."/>
            <person name="Barry K."/>
            <person name="Bills G."/>
            <person name="Bluhm B."/>
            <person name="Cannon C."/>
            <person name="Castanera R."/>
            <person name="Culley D."/>
            <person name="Daum C."/>
            <person name="Ezra D."/>
            <person name="Gonzalez J."/>
            <person name="Henrissat B."/>
            <person name="Kuo A."/>
            <person name="Liang C."/>
            <person name="Lipzen A."/>
            <person name="Lutzoni F."/>
            <person name="Magnuson J."/>
            <person name="Mondo S."/>
            <person name="Nolan M."/>
            <person name="Ohm R."/>
            <person name="Pangilinan J."/>
            <person name="Park H.-J."/>
            <person name="Ramirez L."/>
            <person name="Alfaro M."/>
            <person name="Sun H."/>
            <person name="Tritt A."/>
            <person name="Yoshinaga Y."/>
            <person name="Zwiers L.-H."/>
            <person name="Turgeon B."/>
            <person name="Goodwin S."/>
            <person name="Spatafora J."/>
            <person name="Crous P."/>
            <person name="Grigoriev I."/>
        </authorList>
    </citation>
    <scope>NUCLEOTIDE SEQUENCE</scope>
    <source>
        <strain evidence="2">HMLAC05119</strain>
    </source>
</reference>